<dbReference type="AlphaFoldDB" id="A0A1K0IDH2"/>
<dbReference type="RefSeq" id="WP_340522836.1">
    <property type="nucleotide sequence ID" value="NZ_FMSH01000126.1"/>
</dbReference>
<evidence type="ECO:0000256" key="1">
    <source>
        <dbReference type="SAM" id="Phobius"/>
    </source>
</evidence>
<gene>
    <name evidence="2" type="ORF">CNECB9_2110012</name>
</gene>
<name>A0A1K0IDH2_CUPNE</name>
<proteinExistence type="predicted"/>
<keyword evidence="1" id="KW-0472">Membrane</keyword>
<evidence type="ECO:0000313" key="2">
    <source>
        <dbReference type="EMBL" id="SCU74912.1"/>
    </source>
</evidence>
<keyword evidence="1" id="KW-1133">Transmembrane helix</keyword>
<sequence>MKSNYIIAGVLQALHDTGLCDQGAAGTDIRLSPAPRLIIAAIAGLSMIGCAIIYEGMYDYSEGWRKAKIAEIGFGREIAMRSSRDCRKEMPTEAVQLGGFAVVQFEGEAGHQFRIAPLPKQSTLQLGDLVYVNIVDCARPLIPP</sequence>
<dbReference type="EMBL" id="FMSH01000126">
    <property type="protein sequence ID" value="SCU74912.1"/>
    <property type="molecule type" value="Genomic_DNA"/>
</dbReference>
<protein>
    <submittedName>
        <fullName evidence="2">Uncharacterized protein</fullName>
    </submittedName>
</protein>
<reference evidence="2" key="1">
    <citation type="submission" date="2016-09" db="EMBL/GenBank/DDBJ databases">
        <authorList>
            <person name="Capua I."/>
            <person name="De Benedictis P."/>
            <person name="Joannis T."/>
            <person name="Lombin L.H."/>
            <person name="Cattoli G."/>
        </authorList>
    </citation>
    <scope>NUCLEOTIDE SEQUENCE</scope>
    <source>
        <strain evidence="2">B9</strain>
    </source>
</reference>
<feature type="transmembrane region" description="Helical" evidence="1">
    <location>
        <begin position="37"/>
        <end position="58"/>
    </location>
</feature>
<accession>A0A1K0IDH2</accession>
<organism evidence="2">
    <name type="scientific">Cupriavidus necator</name>
    <name type="common">Alcaligenes eutrophus</name>
    <name type="synonym">Ralstonia eutropha</name>
    <dbReference type="NCBI Taxonomy" id="106590"/>
    <lineage>
        <taxon>Bacteria</taxon>
        <taxon>Pseudomonadati</taxon>
        <taxon>Pseudomonadota</taxon>
        <taxon>Betaproteobacteria</taxon>
        <taxon>Burkholderiales</taxon>
        <taxon>Burkholderiaceae</taxon>
        <taxon>Cupriavidus</taxon>
    </lineage>
</organism>
<keyword evidence="1" id="KW-0812">Transmembrane</keyword>